<dbReference type="Pfam" id="PF08638">
    <property type="entry name" value="Med14"/>
    <property type="match status" value="1"/>
</dbReference>
<feature type="compositionally biased region" description="Polar residues" evidence="11">
    <location>
        <begin position="1013"/>
        <end position="1025"/>
    </location>
</feature>
<dbReference type="PANTHER" id="PTHR12809">
    <property type="entry name" value="MEDIATOR COMPLEX SUBUNIT"/>
    <property type="match status" value="1"/>
</dbReference>
<keyword evidence="20" id="KW-1185">Reference proteome</keyword>
<proteinExistence type="inferred from homology"/>
<sequence>MCILNSNADRVEDFTVISYLLKPLLSLTMPPTPLEGNQPNMSNGLPPDGSLSLSVLIDFIVQRTYHELTVLAELLPRKPDMERKIEIYKFSNRTRQLFVRLLALVKWANSASKVDKSTQIMGFLDKQSLLFIDTADMLSRVARETVVSARLPNFHIPSAVEVLTTGTFSRLPACIRERIVPPDKITPAEKRETLLQLNRVIQHRMVCSNLINEMSCKKVANGRVTFRVENEFQVSLTLMGDNPNIPWRLLDIEILVEDKETGEGKPLVHPRQVQYIHQVVQARLLECCSTGGEPLTQVYMVLHYFCQSLQLEVLFSQTRALYKDRLEGHIHITEYTAGKCLVVSYWRELSRSVSEQFGYSLTIYVDDKEPNKPLGILHSPSLGTKDAEITEKSIGTDSLSMERLLVHTIHVRTKIRLSELKVELENLLKDVECTLQGSPSILSVAILNPCLRAEQLLITVDTHTGMLQCHVPEFSPPSMVALQQALNNEHSKVPLLISDLRFWITQRRCETTLQHLPGTAYERLPLLHHADHPMSKISRHRMYIKLHKISNMILIIEFAENEKSPCRIEYKFYLANVKKSSIEDNPNDESIEVDIPKMYLKVMTLLTIEKFVATHGPFTAVIEEDQEKMDPNSRKRVIVRPDKPRKLLKHPAYFIPELAHIVALCDERLPFTVLAQELTKCGISNQGVQVEANATTFVLKILSLPPPSGIEATNPKWMSLCKRVLSISIRVYGKGTTRCWTTEYVFYGSPLPSRHSREQGARRPVYINYDVSVAENMSKTVETILNDWAQIVHLYFLVEDLSPYLQSEKNNLASMISIKSYNYLKLVIGYGTHRRSTATIQWNSINSKFNIVFGSLNSSINPHNLIKEQFEGYLNNNKKLSLLIHEMLDTLNPLTAICKLPSIPQLCVLQVRPQVPVITFGVVANSTNLLKVIYEGQYCLEITLRWGNLVSIRDGAYSRYDRTSVISEYTPTPGLKAFLSKYVDETNVFRRRSQSEDDNPPSPITMDNVEGNFLSSSHRGPQSPAQGLRFHSTGNTTPGSNPHTPASPHPAVGVASMSQNTQQQFNNSPVTSFNLASPPSAINPSPSMLPHPSPGSSLLASSPSNPLHVPSPAGMLPNSSPGPGSGFGLSSSTHPPEVSPFQSQSMTSPAASNWPGSPGLPRLSPARAQGQSPAGHSLQSPDHKSGYGHTSRVLPQKSWAGAVPTIITHEALNALCTPTAHPQGLPAPKQCPLERFLGCVYMRRNLQRFVQTEENLIALSSSEPGVVNFKVETLQCRAFINMQHFQSLHLKISCNPEQKDPWNVEELNILEKFFETKVAIPPCKPNTLLGFTRMLNCPYTVLKDFIQIIKLEMIPGLIQQQQMKWTVQWCLRIPPSATPIVPVGKEALLICRNKILFFLQITRIGIAYNSNEVPSLVLPLVYDTATNLTQLAEKRDAGPASAISAASLHMKRFAEFALNHSECSIFPAIRDLMTNFVLPSEPQPQMSPASMNMHPQMTPGGPVPSPLMGQHMMNQNPNMVGPNPNMGGPNPNMVGPNPNMVVQNPNMVGPNPNMVGQNPNMVGQNPNMVGQNPNMVGQNPNMVGPGCNNYGNVPMSAMGPQHGMMPNHQ</sequence>
<comment type="subunit">
    <text evidence="10">Component of the Mediator complex.</text>
</comment>
<dbReference type="InterPro" id="IPR056877">
    <property type="entry name" value="Med14_C"/>
</dbReference>
<feature type="domain" description="Mediator of RNA polymerase II transcription subunit 14 RM3" evidence="16">
    <location>
        <begin position="402"/>
        <end position="509"/>
    </location>
</feature>
<evidence type="ECO:0000256" key="11">
    <source>
        <dbReference type="SAM" id="MobiDB-lite"/>
    </source>
</evidence>
<dbReference type="Pfam" id="PF25069">
    <property type="entry name" value="Med14_C"/>
    <property type="match status" value="1"/>
</dbReference>
<reference evidence="19 20" key="1">
    <citation type="submission" date="2019-08" db="EMBL/GenBank/DDBJ databases">
        <title>The genome of the soybean aphid Biotype 1, its phylome, world population structure and adaptation to the North American continent.</title>
        <authorList>
            <person name="Giordano R."/>
            <person name="Donthu R.K."/>
            <person name="Hernandez A.G."/>
            <person name="Wright C.L."/>
            <person name="Zimin A.V."/>
        </authorList>
    </citation>
    <scope>NUCLEOTIDE SEQUENCE [LARGE SCALE GENOMIC DNA]</scope>
    <source>
        <tissue evidence="19">Whole aphids</tissue>
    </source>
</reference>
<comment type="subcellular location">
    <subcellularLocation>
        <location evidence="1 10">Nucleus</location>
    </subcellularLocation>
</comment>
<keyword evidence="5 10" id="KW-0805">Transcription regulation</keyword>
<evidence type="ECO:0000256" key="3">
    <source>
        <dbReference type="ARBA" id="ARBA00019619"/>
    </source>
</evidence>
<feature type="domain" description="Mediator of RNA polymerase II transcription subunit 14 RM2" evidence="13">
    <location>
        <begin position="323"/>
        <end position="399"/>
    </location>
</feature>
<feature type="compositionally biased region" description="Polar residues" evidence="11">
    <location>
        <begin position="1032"/>
        <end position="1044"/>
    </location>
</feature>
<evidence type="ECO:0000256" key="2">
    <source>
        <dbReference type="ARBA" id="ARBA00007813"/>
    </source>
</evidence>
<dbReference type="InterPro" id="IPR055114">
    <property type="entry name" value="Med14_RM6"/>
</dbReference>
<dbReference type="InterPro" id="IPR055113">
    <property type="entry name" value="Med14_RM2"/>
</dbReference>
<keyword evidence="4" id="KW-0677">Repeat</keyword>
<dbReference type="Proteomes" id="UP000475862">
    <property type="component" value="Unassembled WGS sequence"/>
</dbReference>
<dbReference type="GO" id="GO:0070847">
    <property type="term" value="C:core mediator complex"/>
    <property type="evidence" value="ECO:0007669"/>
    <property type="project" value="TreeGrafter"/>
</dbReference>
<feature type="domain" description="Mediator complex subunit MED14 N-terminal" evidence="12">
    <location>
        <begin position="51"/>
        <end position="239"/>
    </location>
</feature>
<evidence type="ECO:0000256" key="8">
    <source>
        <dbReference type="ARBA" id="ARBA00023242"/>
    </source>
</evidence>
<feature type="domain" description="Mediator of RNA polymerase II transcription subunit 14 RM5" evidence="17">
    <location>
        <begin position="683"/>
        <end position="773"/>
    </location>
</feature>
<evidence type="ECO:0000259" key="15">
    <source>
        <dbReference type="Pfam" id="PF22984"/>
    </source>
</evidence>
<evidence type="ECO:0000256" key="1">
    <source>
        <dbReference type="ARBA" id="ARBA00004123"/>
    </source>
</evidence>
<organism evidence="19 20">
    <name type="scientific">Aphis glycines</name>
    <name type="common">Soybean aphid</name>
    <dbReference type="NCBI Taxonomy" id="307491"/>
    <lineage>
        <taxon>Eukaryota</taxon>
        <taxon>Metazoa</taxon>
        <taxon>Ecdysozoa</taxon>
        <taxon>Arthropoda</taxon>
        <taxon>Hexapoda</taxon>
        <taxon>Insecta</taxon>
        <taxon>Pterygota</taxon>
        <taxon>Neoptera</taxon>
        <taxon>Paraneoptera</taxon>
        <taxon>Hemiptera</taxon>
        <taxon>Sternorrhyncha</taxon>
        <taxon>Aphidomorpha</taxon>
        <taxon>Aphidoidea</taxon>
        <taxon>Aphididae</taxon>
        <taxon>Aphidini</taxon>
        <taxon>Aphis</taxon>
        <taxon>Aphis</taxon>
    </lineage>
</organism>
<feature type="domain" description="Mediator of RNA polymerase II transcription subunit 14 RM8" evidence="14">
    <location>
        <begin position="1246"/>
        <end position="1319"/>
    </location>
</feature>
<feature type="compositionally biased region" description="Polar residues" evidence="11">
    <location>
        <begin position="1056"/>
        <end position="1075"/>
    </location>
</feature>
<dbReference type="Pfam" id="PF22983">
    <property type="entry name" value="RM8_Med14"/>
    <property type="match status" value="1"/>
</dbReference>
<feature type="compositionally biased region" description="Polar residues" evidence="11">
    <location>
        <begin position="1140"/>
        <end position="1155"/>
    </location>
</feature>
<feature type="compositionally biased region" description="Low complexity" evidence="11">
    <location>
        <begin position="1076"/>
        <end position="1086"/>
    </location>
</feature>
<dbReference type="InterPro" id="IPR056878">
    <property type="entry name" value="RM5_Med14"/>
</dbReference>
<dbReference type="InterPro" id="IPR013947">
    <property type="entry name" value="Mediator_Med14"/>
</dbReference>
<evidence type="ECO:0000259" key="18">
    <source>
        <dbReference type="Pfam" id="PF25069"/>
    </source>
</evidence>
<dbReference type="InterPro" id="IPR055122">
    <property type="entry name" value="Med14_N"/>
</dbReference>
<comment type="caution">
    <text evidence="19">The sequence shown here is derived from an EMBL/GenBank/DDBJ whole genome shotgun (WGS) entry which is preliminary data.</text>
</comment>
<evidence type="ECO:0000256" key="4">
    <source>
        <dbReference type="ARBA" id="ARBA00022737"/>
    </source>
</evidence>
<evidence type="ECO:0000259" key="13">
    <source>
        <dbReference type="Pfam" id="PF22981"/>
    </source>
</evidence>
<dbReference type="GO" id="GO:0003712">
    <property type="term" value="F:transcription coregulator activity"/>
    <property type="evidence" value="ECO:0007669"/>
    <property type="project" value="UniProtKB-UniRule"/>
</dbReference>
<dbReference type="EMBL" id="VYZN01000042">
    <property type="protein sequence ID" value="KAE9530859.1"/>
    <property type="molecule type" value="Genomic_DNA"/>
</dbReference>
<dbReference type="Pfam" id="PF25065">
    <property type="entry name" value="RM3_Med14"/>
    <property type="match status" value="1"/>
</dbReference>
<feature type="domain" description="Mediator of RNA polymerase II transcription subunit 14 C-terminal" evidence="18">
    <location>
        <begin position="1335"/>
        <end position="1479"/>
    </location>
</feature>
<dbReference type="GO" id="GO:0006357">
    <property type="term" value="P:regulation of transcription by RNA polymerase II"/>
    <property type="evidence" value="ECO:0007669"/>
    <property type="project" value="InterPro"/>
</dbReference>
<name>A0A6G0TDA9_APHGL</name>
<evidence type="ECO:0000259" key="17">
    <source>
        <dbReference type="Pfam" id="PF25067"/>
    </source>
</evidence>
<accession>A0A6G0TDA9</accession>
<evidence type="ECO:0000313" key="19">
    <source>
        <dbReference type="EMBL" id="KAE9530859.1"/>
    </source>
</evidence>
<evidence type="ECO:0000256" key="9">
    <source>
        <dbReference type="ARBA" id="ARBA00032007"/>
    </source>
</evidence>
<evidence type="ECO:0000256" key="6">
    <source>
        <dbReference type="ARBA" id="ARBA00023159"/>
    </source>
</evidence>
<feature type="region of interest" description="Disordered" evidence="11">
    <location>
        <begin position="991"/>
        <end position="1191"/>
    </location>
</feature>
<evidence type="ECO:0000256" key="10">
    <source>
        <dbReference type="RuleBase" id="RU365082"/>
    </source>
</evidence>
<protein>
    <recommendedName>
        <fullName evidence="3 10">Mediator of RNA polymerase II transcription subunit 14</fullName>
    </recommendedName>
    <alternativeName>
        <fullName evidence="9 10">Mediator complex subunit 14</fullName>
    </alternativeName>
</protein>
<keyword evidence="7 10" id="KW-0804">Transcription</keyword>
<evidence type="ECO:0000256" key="5">
    <source>
        <dbReference type="ARBA" id="ARBA00023015"/>
    </source>
</evidence>
<keyword evidence="6 10" id="KW-0010">Activator</keyword>
<dbReference type="PANTHER" id="PTHR12809:SF2">
    <property type="entry name" value="MEDIATOR OF RNA POLYMERASE II TRANSCRIPTION SUBUNIT 14"/>
    <property type="match status" value="1"/>
</dbReference>
<feature type="compositionally biased region" description="Low complexity" evidence="11">
    <location>
        <begin position="1094"/>
        <end position="1107"/>
    </location>
</feature>
<evidence type="ECO:0000259" key="16">
    <source>
        <dbReference type="Pfam" id="PF25065"/>
    </source>
</evidence>
<evidence type="ECO:0000259" key="12">
    <source>
        <dbReference type="Pfam" id="PF08638"/>
    </source>
</evidence>
<comment type="similarity">
    <text evidence="2 10">Belongs to the Mediator complex subunit 14 family.</text>
</comment>
<evidence type="ECO:0000256" key="7">
    <source>
        <dbReference type="ARBA" id="ARBA00023163"/>
    </source>
</evidence>
<dbReference type="OrthoDB" id="205099at2759"/>
<dbReference type="Pfam" id="PF25067">
    <property type="entry name" value="RM5_Med14"/>
    <property type="match status" value="1"/>
</dbReference>
<dbReference type="GO" id="GO:0016592">
    <property type="term" value="C:mediator complex"/>
    <property type="evidence" value="ECO:0007669"/>
    <property type="project" value="UniProtKB-UniRule"/>
</dbReference>
<evidence type="ECO:0000259" key="14">
    <source>
        <dbReference type="Pfam" id="PF22983"/>
    </source>
</evidence>
<feature type="compositionally biased region" description="Polar residues" evidence="11">
    <location>
        <begin position="1169"/>
        <end position="1180"/>
    </location>
</feature>
<evidence type="ECO:0000313" key="20">
    <source>
        <dbReference type="Proteomes" id="UP000475862"/>
    </source>
</evidence>
<keyword evidence="8 10" id="KW-0539">Nucleus</keyword>
<dbReference type="Pfam" id="PF22984">
    <property type="entry name" value="RM6_Med14"/>
    <property type="match status" value="1"/>
</dbReference>
<gene>
    <name evidence="19" type="ORF">AGLY_011321</name>
</gene>
<dbReference type="InterPro" id="IPR055107">
    <property type="entry name" value="Med14_RM8"/>
</dbReference>
<dbReference type="InterPro" id="IPR056879">
    <property type="entry name" value="RM3_Med14"/>
</dbReference>
<comment type="function">
    <text evidence="10">Component of the Mediator complex, a coactivator involved in the regulated transcription of nearly all RNA polymerase II-dependent genes. Mediator functions as a bridge to convey information from gene-specific regulatory proteins to the basal RNA polymerase II transcription machinery. Mediator is recruited to promoters by direct interactions with regulatory proteins and serves as a scaffold for the assembly of a functional preinitiation complex with RNA polymerase II and the general transcription factors.</text>
</comment>
<dbReference type="Pfam" id="PF22981">
    <property type="entry name" value="RM2_Med14"/>
    <property type="match status" value="1"/>
</dbReference>
<feature type="domain" description="Mediator of RNA polymerase II transcription subunit 14 RM6" evidence="15">
    <location>
        <begin position="812"/>
        <end position="876"/>
    </location>
</feature>